<dbReference type="AlphaFoldDB" id="A0A2P5W3A8"/>
<proteinExistence type="predicted"/>
<dbReference type="OrthoDB" id="1743805at2759"/>
<gene>
    <name evidence="2" type="ORF">GOBAR_AA35116</name>
</gene>
<evidence type="ECO:0000313" key="3">
    <source>
        <dbReference type="Proteomes" id="UP000239757"/>
    </source>
</evidence>
<accession>A0A2P5W3A8</accession>
<organism evidence="2 3">
    <name type="scientific">Gossypium barbadense</name>
    <name type="common">Sea Island cotton</name>
    <name type="synonym">Hibiscus barbadensis</name>
    <dbReference type="NCBI Taxonomy" id="3634"/>
    <lineage>
        <taxon>Eukaryota</taxon>
        <taxon>Viridiplantae</taxon>
        <taxon>Streptophyta</taxon>
        <taxon>Embryophyta</taxon>
        <taxon>Tracheophyta</taxon>
        <taxon>Spermatophyta</taxon>
        <taxon>Magnoliopsida</taxon>
        <taxon>eudicotyledons</taxon>
        <taxon>Gunneridae</taxon>
        <taxon>Pentapetalae</taxon>
        <taxon>rosids</taxon>
        <taxon>malvids</taxon>
        <taxon>Malvales</taxon>
        <taxon>Malvaceae</taxon>
        <taxon>Malvoideae</taxon>
        <taxon>Gossypium</taxon>
    </lineage>
</organism>
<feature type="region of interest" description="Disordered" evidence="1">
    <location>
        <begin position="172"/>
        <end position="282"/>
    </location>
</feature>
<evidence type="ECO:0000313" key="2">
    <source>
        <dbReference type="EMBL" id="PPR85574.1"/>
    </source>
</evidence>
<feature type="compositionally biased region" description="Pro residues" evidence="1">
    <location>
        <begin position="249"/>
        <end position="260"/>
    </location>
</feature>
<feature type="compositionally biased region" description="Basic and acidic residues" evidence="1">
    <location>
        <begin position="172"/>
        <end position="184"/>
    </location>
</feature>
<dbReference type="Proteomes" id="UP000239757">
    <property type="component" value="Unassembled WGS sequence"/>
</dbReference>
<sequence length="282" mass="31263">MSYSRGKKTAILVSKKKNGALSSSGPTAKIHHPFLQFPIWPQEELLQILRARPLIAGRCIDWAVVEQEFKEENDLDILNRHIHHSLSGAGRRESTSVVNTHDAYFYGVCCTGTSLTLLISLPSPFNTRWCGIGRGSSPLAPMLLGWLILWAPQHRGPGIILDPHWPDVSTRHLEHAKHEDDRKAPRYRLAQSTKEEAPEDITDDVPPQHEDTPSQPPPPSPDLSAPPHLIATPPHKPSSDEDDLWTNEPLPPTEYPPPPSRRLFSKTPKQPLGGGKSIEVGG</sequence>
<dbReference type="EMBL" id="KZ669342">
    <property type="protein sequence ID" value="PPR85574.1"/>
    <property type="molecule type" value="Genomic_DNA"/>
</dbReference>
<name>A0A2P5W3A8_GOSBA</name>
<feature type="compositionally biased region" description="Gly residues" evidence="1">
    <location>
        <begin position="272"/>
        <end position="282"/>
    </location>
</feature>
<protein>
    <submittedName>
        <fullName evidence="2">Uncharacterized protein</fullName>
    </submittedName>
</protein>
<reference evidence="2 3" key="1">
    <citation type="submission" date="2015-01" db="EMBL/GenBank/DDBJ databases">
        <title>Genome of allotetraploid Gossypium barbadense reveals genomic plasticity and fiber elongation in cotton evolution.</title>
        <authorList>
            <person name="Chen X."/>
            <person name="Liu X."/>
            <person name="Zhao B."/>
            <person name="Zheng H."/>
            <person name="Hu Y."/>
            <person name="Lu G."/>
            <person name="Yang C."/>
            <person name="Chen J."/>
            <person name="Shan C."/>
            <person name="Zhang L."/>
            <person name="Zhou Y."/>
            <person name="Wang L."/>
            <person name="Guo W."/>
            <person name="Bai Y."/>
            <person name="Ruan J."/>
            <person name="Shangguan X."/>
            <person name="Mao Y."/>
            <person name="Jiang J."/>
            <person name="Zhu Y."/>
            <person name="Lei J."/>
            <person name="Kang H."/>
            <person name="Chen S."/>
            <person name="He X."/>
            <person name="Wang R."/>
            <person name="Wang Y."/>
            <person name="Chen J."/>
            <person name="Wang L."/>
            <person name="Yu S."/>
            <person name="Wang B."/>
            <person name="Wei J."/>
            <person name="Song S."/>
            <person name="Lu X."/>
            <person name="Gao Z."/>
            <person name="Gu W."/>
            <person name="Deng X."/>
            <person name="Ma D."/>
            <person name="Wang S."/>
            <person name="Liang W."/>
            <person name="Fang L."/>
            <person name="Cai C."/>
            <person name="Zhu X."/>
            <person name="Zhou B."/>
            <person name="Zhang Y."/>
            <person name="Chen Z."/>
            <person name="Xu S."/>
            <person name="Zhu R."/>
            <person name="Wang S."/>
            <person name="Zhang T."/>
            <person name="Zhao G."/>
        </authorList>
    </citation>
    <scope>NUCLEOTIDE SEQUENCE [LARGE SCALE GENOMIC DNA]</scope>
    <source>
        <strain evidence="3">cv. Xinhai21</strain>
        <tissue evidence="2">Leaf</tissue>
    </source>
</reference>
<evidence type="ECO:0000256" key="1">
    <source>
        <dbReference type="SAM" id="MobiDB-lite"/>
    </source>
</evidence>